<feature type="signal peptide" evidence="1">
    <location>
        <begin position="1"/>
        <end position="16"/>
    </location>
</feature>
<accession>A0A844M3L4</accession>
<feature type="domain" description="DUF4377" evidence="2">
    <location>
        <begin position="50"/>
        <end position="129"/>
    </location>
</feature>
<evidence type="ECO:0000313" key="4">
    <source>
        <dbReference type="Proteomes" id="UP000442109"/>
    </source>
</evidence>
<feature type="chain" id="PRO_5033012458" evidence="1">
    <location>
        <begin position="17"/>
        <end position="134"/>
    </location>
</feature>
<organism evidence="3 4">
    <name type="scientific">Psychrobacter sanguinis</name>
    <dbReference type="NCBI Taxonomy" id="861445"/>
    <lineage>
        <taxon>Bacteria</taxon>
        <taxon>Pseudomonadati</taxon>
        <taxon>Pseudomonadota</taxon>
        <taxon>Gammaproteobacteria</taxon>
        <taxon>Moraxellales</taxon>
        <taxon>Moraxellaceae</taxon>
        <taxon>Psychrobacter</taxon>
    </lineage>
</organism>
<dbReference type="RefSeq" id="WP_011960508.1">
    <property type="nucleotide sequence ID" value="NZ_WFKQ01000013.1"/>
</dbReference>
<keyword evidence="1" id="KW-0732">Signal</keyword>
<name>A0A844M3L4_9GAMM</name>
<dbReference type="PROSITE" id="PS51257">
    <property type="entry name" value="PROKAR_LIPOPROTEIN"/>
    <property type="match status" value="1"/>
</dbReference>
<dbReference type="Pfam" id="PF14302">
    <property type="entry name" value="DUF4377"/>
    <property type="match status" value="1"/>
</dbReference>
<gene>
    <name evidence="3" type="ORF">GB996_10905</name>
</gene>
<reference evidence="3 4" key="1">
    <citation type="journal article" date="2019" name="PLoS ONE">
        <title>Pup mortality in New Zealand sea lions (Phocarctos hookeri) at Enderby Island, Auckland Islands, 2013-18.</title>
        <authorList>
            <person name="Michael S.A."/>
            <person name="Hayman D.T.S."/>
            <person name="Gray R."/>
            <person name="Zhang J."/>
            <person name="Rogers L."/>
            <person name="Roe W.D."/>
        </authorList>
    </citation>
    <scope>NUCLEOTIDE SEQUENCE [LARGE SCALE GENOMIC DNA]</scope>
    <source>
        <strain evidence="3 4">SM868</strain>
    </source>
</reference>
<evidence type="ECO:0000259" key="2">
    <source>
        <dbReference type="Pfam" id="PF14302"/>
    </source>
</evidence>
<dbReference type="Proteomes" id="UP000442109">
    <property type="component" value="Unassembled WGS sequence"/>
</dbReference>
<dbReference type="AlphaFoldDB" id="A0A844M3L4"/>
<dbReference type="InterPro" id="IPR025485">
    <property type="entry name" value="DUF4377"/>
</dbReference>
<comment type="caution">
    <text evidence="3">The sequence shown here is derived from an EMBL/GenBank/DDBJ whole genome shotgun (WGS) entry which is preliminary data.</text>
</comment>
<dbReference type="OrthoDB" id="7871744at2"/>
<evidence type="ECO:0000313" key="3">
    <source>
        <dbReference type="EMBL" id="MUG33290.1"/>
    </source>
</evidence>
<protein>
    <submittedName>
        <fullName evidence="3">DUF4377 domain-containing protein</fullName>
    </submittedName>
</protein>
<keyword evidence="4" id="KW-1185">Reference proteome</keyword>
<proteinExistence type="predicted"/>
<evidence type="ECO:0000256" key="1">
    <source>
        <dbReference type="SAM" id="SignalP"/>
    </source>
</evidence>
<dbReference type="EMBL" id="WFKQ01000013">
    <property type="protein sequence ID" value="MUG33290.1"/>
    <property type="molecule type" value="Genomic_DNA"/>
</dbReference>
<sequence>MKLLLSSVLLATVALAGCTTTQLNDERAMVVDGEAQVVKVINIPSIKIEVDPKKAVCDIPAANGTMVQGECLQYRQPFQKNFNTLSGDIQGFTFEPGYRYLLDIRQEAVADEVSGVVRPVWILNEVLSKKSEQL</sequence>